<dbReference type="EMBL" id="JBHTEF010000001">
    <property type="protein sequence ID" value="MFC7580609.1"/>
    <property type="molecule type" value="Genomic_DNA"/>
</dbReference>
<dbReference type="SUPFAM" id="SSF52980">
    <property type="entry name" value="Restriction endonuclease-like"/>
    <property type="match status" value="1"/>
</dbReference>
<dbReference type="Proteomes" id="UP001596527">
    <property type="component" value="Unassembled WGS sequence"/>
</dbReference>
<gene>
    <name evidence="3" type="ORF">ACFQWG_05220</name>
</gene>
<dbReference type="InterPro" id="IPR011335">
    <property type="entry name" value="Restrct_endonuc-II-like"/>
</dbReference>
<dbReference type="NCBIfam" id="NF009154">
    <property type="entry name" value="PRK12497.3-3"/>
    <property type="match status" value="1"/>
</dbReference>
<sequence length="134" mass="14430">MRTERRRELGQAGEALAANLLTARGLRILDRNWRDGRRGELDIVAFDVAVGQVVVVEVRTRTGDRYGSALESVGPAKLARVRRLAAAWLAAHDVHGNVRFDVVAVTVPWRGGAAPASGDALAQATIDWVRGVAP</sequence>
<dbReference type="NCBIfam" id="TIGR00252">
    <property type="entry name" value="YraN family protein"/>
    <property type="match status" value="1"/>
</dbReference>
<dbReference type="RefSeq" id="WP_380972821.1">
    <property type="nucleotide sequence ID" value="NZ_JBHTEF010000001.1"/>
</dbReference>
<evidence type="ECO:0000313" key="3">
    <source>
        <dbReference type="EMBL" id="MFC7580609.1"/>
    </source>
</evidence>
<protein>
    <recommendedName>
        <fullName evidence="2">UPF0102 protein ACFQWG_05220</fullName>
    </recommendedName>
</protein>
<dbReference type="HAMAP" id="MF_00048">
    <property type="entry name" value="UPF0102"/>
    <property type="match status" value="1"/>
</dbReference>
<dbReference type="Pfam" id="PF02021">
    <property type="entry name" value="UPF0102"/>
    <property type="match status" value="1"/>
</dbReference>
<evidence type="ECO:0000256" key="2">
    <source>
        <dbReference type="HAMAP-Rule" id="MF_00048"/>
    </source>
</evidence>
<dbReference type="InterPro" id="IPR003509">
    <property type="entry name" value="UPF0102_YraN-like"/>
</dbReference>
<keyword evidence="4" id="KW-1185">Reference proteome</keyword>
<organism evidence="3 4">
    <name type="scientific">Schaalia naturae</name>
    <dbReference type="NCBI Taxonomy" id="635203"/>
    <lineage>
        <taxon>Bacteria</taxon>
        <taxon>Bacillati</taxon>
        <taxon>Actinomycetota</taxon>
        <taxon>Actinomycetes</taxon>
        <taxon>Actinomycetales</taxon>
        <taxon>Actinomycetaceae</taxon>
        <taxon>Schaalia</taxon>
    </lineage>
</organism>
<name>A0ABW2SL57_9ACTO</name>
<dbReference type="PANTHER" id="PTHR34039:SF1">
    <property type="entry name" value="UPF0102 PROTEIN YRAN"/>
    <property type="match status" value="1"/>
</dbReference>
<comment type="similarity">
    <text evidence="1 2">Belongs to the UPF0102 family.</text>
</comment>
<proteinExistence type="inferred from homology"/>
<accession>A0ABW2SL57</accession>
<comment type="caution">
    <text evidence="3">The sequence shown here is derived from an EMBL/GenBank/DDBJ whole genome shotgun (WGS) entry which is preliminary data.</text>
</comment>
<dbReference type="PANTHER" id="PTHR34039">
    <property type="entry name" value="UPF0102 PROTEIN YRAN"/>
    <property type="match status" value="1"/>
</dbReference>
<reference evidence="4" key="1">
    <citation type="journal article" date="2019" name="Int. J. Syst. Evol. Microbiol.">
        <title>The Global Catalogue of Microorganisms (GCM) 10K type strain sequencing project: providing services to taxonomists for standard genome sequencing and annotation.</title>
        <authorList>
            <consortium name="The Broad Institute Genomics Platform"/>
            <consortium name="The Broad Institute Genome Sequencing Center for Infectious Disease"/>
            <person name="Wu L."/>
            <person name="Ma J."/>
        </authorList>
    </citation>
    <scope>NUCLEOTIDE SEQUENCE [LARGE SCALE GENOMIC DNA]</scope>
    <source>
        <strain evidence="4">CCUG 56698</strain>
    </source>
</reference>
<evidence type="ECO:0000313" key="4">
    <source>
        <dbReference type="Proteomes" id="UP001596527"/>
    </source>
</evidence>
<dbReference type="Gene3D" id="3.40.1350.10">
    <property type="match status" value="1"/>
</dbReference>
<dbReference type="InterPro" id="IPR011856">
    <property type="entry name" value="tRNA_endonuc-like_dom_sf"/>
</dbReference>
<evidence type="ECO:0000256" key="1">
    <source>
        <dbReference type="ARBA" id="ARBA00006738"/>
    </source>
</evidence>